<evidence type="ECO:0000256" key="1">
    <source>
        <dbReference type="SAM" id="MobiDB-lite"/>
    </source>
</evidence>
<dbReference type="GO" id="GO:0032197">
    <property type="term" value="P:retrotransposition"/>
    <property type="evidence" value="ECO:0000318"/>
    <property type="project" value="GO_Central"/>
</dbReference>
<dbReference type="InterPro" id="IPR042566">
    <property type="entry name" value="L1_C"/>
</dbReference>
<dbReference type="InterPro" id="IPR004244">
    <property type="entry name" value="Transposase_22"/>
</dbReference>
<feature type="region of interest" description="Disordered" evidence="1">
    <location>
        <begin position="1"/>
        <end position="105"/>
    </location>
</feature>
<evidence type="ECO:0000313" key="4">
    <source>
        <dbReference type="Proteomes" id="UP000002280"/>
    </source>
</evidence>
<dbReference type="InterPro" id="IPR043636">
    <property type="entry name" value="L1_RRM_dom"/>
</dbReference>
<reference evidence="3" key="3">
    <citation type="submission" date="2025-09" db="UniProtKB">
        <authorList>
            <consortium name="Ensembl"/>
        </authorList>
    </citation>
    <scope>IDENTIFICATION</scope>
</reference>
<dbReference type="Ensembl" id="ENSMODT00000076038.1">
    <property type="protein sequence ID" value="ENSMODP00000055802.1"/>
    <property type="gene ID" value="ENSMODG00000042896.1"/>
</dbReference>
<dbReference type="Gene3D" id="3.30.70.1820">
    <property type="entry name" value="L1 transposable element, RRM domain"/>
    <property type="match status" value="1"/>
</dbReference>
<keyword evidence="4" id="KW-1185">Reference proteome</keyword>
<name>A0A5F8H7L6_MONDO</name>
<dbReference type="Bgee" id="ENSMODG00000042896">
    <property type="expression patterns" value="Expressed in skeleton of lower jaw and 2 other cell types or tissues"/>
</dbReference>
<sequence length="417" mass="48369">MNWLNLIPSKVSRTQGSPGSPPILIDCWTLSQSKVSRGQGSSNPQQPSPRDYTKRSSVKAPRGETGRSPPKTKKMKGTRAQTNTGRKEGVNLSKQQKKKKETTIDSYYSANGTEWERSANDKPDITADWIQAVEELKTQLRETDDNWKKNLKIKISHLETEALELKQENSVLKAKINQLENEAKEMKGELKRMKDDLQRKSDQKEKDDQKARDEIQSLRTRIQQLESSDLTRQQDTIKQNKKNEKIEENVKHLIHKTDDLENCSRRDNLRIIGLPEDHDKRKSLDIILEEIIQENCPEILEQEGKLEIERIHRSPPVFNPQLTTPRNVIAKFKNNQMKEKILQAAKKKPFRYHGNMVRLTQDLASSTLKDRKAWNTIFWKARELGLQPRIKYPSKLLTYSYRGKYGHSTQQKSSKHS</sequence>
<evidence type="ECO:0000259" key="2">
    <source>
        <dbReference type="Pfam" id="PF02994"/>
    </source>
</evidence>
<dbReference type="Proteomes" id="UP000002280">
    <property type="component" value="Chromosome 1"/>
</dbReference>
<dbReference type="FunFam" id="3.30.70.1820:FF:000001">
    <property type="entry name" value="Uncharacterized protein"/>
    <property type="match status" value="1"/>
</dbReference>
<feature type="domain" description="L1 transposable element RRM" evidence="2">
    <location>
        <begin position="266"/>
        <end position="362"/>
    </location>
</feature>
<dbReference type="AlphaFoldDB" id="A0A5F8H7L6"/>
<dbReference type="Pfam" id="PF02994">
    <property type="entry name" value="Transposase_22"/>
    <property type="match status" value="1"/>
</dbReference>
<dbReference type="GO" id="GO:0003727">
    <property type="term" value="F:single-stranded RNA binding"/>
    <property type="evidence" value="ECO:0000318"/>
    <property type="project" value="GO_Central"/>
</dbReference>
<reference evidence="3 4" key="1">
    <citation type="journal article" date="2007" name="Nature">
        <title>Genome of the marsupial Monodelphis domestica reveals innovation in non-coding sequences.</title>
        <authorList>
            <person name="Mikkelsen T.S."/>
            <person name="Wakefield M.J."/>
            <person name="Aken B."/>
            <person name="Amemiya C.T."/>
            <person name="Chang J.L."/>
            <person name="Duke S."/>
            <person name="Garber M."/>
            <person name="Gentles A.J."/>
            <person name="Goodstadt L."/>
            <person name="Heger A."/>
            <person name="Jurka J."/>
            <person name="Kamal M."/>
            <person name="Mauceli E."/>
            <person name="Searle S.M."/>
            <person name="Sharpe T."/>
            <person name="Baker M.L."/>
            <person name="Batzer M.A."/>
            <person name="Benos P.V."/>
            <person name="Belov K."/>
            <person name="Clamp M."/>
            <person name="Cook A."/>
            <person name="Cuff J."/>
            <person name="Das R."/>
            <person name="Davidow L."/>
            <person name="Deakin J.E."/>
            <person name="Fazzari M.J."/>
            <person name="Glass J.L."/>
            <person name="Grabherr M."/>
            <person name="Greally J.M."/>
            <person name="Gu W."/>
            <person name="Hore T.A."/>
            <person name="Huttley G.A."/>
            <person name="Kleber M."/>
            <person name="Jirtle R.L."/>
            <person name="Koina E."/>
            <person name="Lee J.T."/>
            <person name="Mahony S."/>
            <person name="Marra M.A."/>
            <person name="Miller R.D."/>
            <person name="Nicholls R.D."/>
            <person name="Oda M."/>
            <person name="Papenfuss A.T."/>
            <person name="Parra Z.E."/>
            <person name="Pollock D.D."/>
            <person name="Ray D.A."/>
            <person name="Schein J.E."/>
            <person name="Speed T.P."/>
            <person name="Thompson K."/>
            <person name="VandeBerg J.L."/>
            <person name="Wade C.M."/>
            <person name="Walker J.A."/>
            <person name="Waters P.D."/>
            <person name="Webber C."/>
            <person name="Weidman J.R."/>
            <person name="Xie X."/>
            <person name="Zody M.C."/>
            <person name="Baldwin J."/>
            <person name="Abdouelleil A."/>
            <person name="Abdulkadir J."/>
            <person name="Abebe A."/>
            <person name="Abera B."/>
            <person name="Abreu J."/>
            <person name="Acer S.C."/>
            <person name="Aftuck L."/>
            <person name="Alexander A."/>
            <person name="An P."/>
            <person name="Anderson E."/>
            <person name="Anderson S."/>
            <person name="Arachi H."/>
            <person name="Azer M."/>
            <person name="Bachantsang P."/>
            <person name="Barry A."/>
            <person name="Bayul T."/>
            <person name="Berlin A."/>
            <person name="Bessette D."/>
            <person name="Bloom T."/>
            <person name="Bloom T."/>
            <person name="Boguslavskiy L."/>
            <person name="Bonnet C."/>
            <person name="Boukhgalter B."/>
            <person name="Bourzgui I."/>
            <person name="Brown A."/>
            <person name="Cahill P."/>
            <person name="Channer S."/>
            <person name="Cheshatsang Y."/>
            <person name="Chuda L."/>
            <person name="Citroen M."/>
            <person name="Collymore A."/>
            <person name="Cooke P."/>
            <person name="Costello M."/>
            <person name="D'Aco K."/>
            <person name="Daza R."/>
            <person name="De Haan G."/>
            <person name="DeGray S."/>
            <person name="DeMaso C."/>
            <person name="Dhargay N."/>
            <person name="Dooley K."/>
            <person name="Dooley E."/>
            <person name="Doricent M."/>
            <person name="Dorje P."/>
            <person name="Dorjee K."/>
            <person name="Dupes A."/>
            <person name="Elong R."/>
            <person name="Falk J."/>
            <person name="Farina A."/>
            <person name="Faro S."/>
            <person name="Ferguson D."/>
            <person name="Fisher S."/>
            <person name="Foley C.D."/>
            <person name="Franke A."/>
            <person name="Friedrich D."/>
            <person name="Gadbois L."/>
            <person name="Gearin G."/>
            <person name="Gearin C.R."/>
            <person name="Giannoukos G."/>
            <person name="Goode T."/>
            <person name="Graham J."/>
            <person name="Grandbois E."/>
            <person name="Grewal S."/>
            <person name="Gyaltsen K."/>
            <person name="Hafez N."/>
            <person name="Hagos B."/>
            <person name="Hall J."/>
            <person name="Henson C."/>
            <person name="Hollinger A."/>
            <person name="Honan T."/>
            <person name="Huard M.D."/>
            <person name="Hughes L."/>
            <person name="Hurhula B."/>
            <person name="Husby M.E."/>
            <person name="Kamat A."/>
            <person name="Kanga B."/>
            <person name="Kashin S."/>
            <person name="Khazanovich D."/>
            <person name="Kisner P."/>
            <person name="Lance K."/>
            <person name="Lara M."/>
            <person name="Lee W."/>
            <person name="Lennon N."/>
            <person name="Letendre F."/>
            <person name="LeVine R."/>
            <person name="Lipovsky A."/>
            <person name="Liu X."/>
            <person name="Liu J."/>
            <person name="Liu S."/>
            <person name="Lokyitsang T."/>
            <person name="Lokyitsang Y."/>
            <person name="Lubonja R."/>
            <person name="Lui A."/>
            <person name="MacDonald P."/>
            <person name="Magnisalis V."/>
            <person name="Maru K."/>
            <person name="Matthews C."/>
            <person name="McCusker W."/>
            <person name="McDonough S."/>
            <person name="Mehta T."/>
            <person name="Meldrim J."/>
            <person name="Meneus L."/>
            <person name="Mihai O."/>
            <person name="Mihalev A."/>
            <person name="Mihova T."/>
            <person name="Mittelman R."/>
            <person name="Mlenga V."/>
            <person name="Montmayeur A."/>
            <person name="Mulrain L."/>
            <person name="Navidi A."/>
            <person name="Naylor J."/>
            <person name="Negash T."/>
            <person name="Nguyen T."/>
            <person name="Nguyen N."/>
            <person name="Nicol R."/>
            <person name="Norbu C."/>
            <person name="Norbu N."/>
            <person name="Novod N."/>
            <person name="O'Neill B."/>
            <person name="Osman S."/>
            <person name="Markiewicz E."/>
            <person name="Oyono O.L."/>
            <person name="Patti C."/>
            <person name="Phunkhang P."/>
            <person name="Pierre F."/>
            <person name="Priest M."/>
            <person name="Raghuraman S."/>
            <person name="Rege F."/>
            <person name="Reyes R."/>
            <person name="Rise C."/>
            <person name="Rogov P."/>
            <person name="Ross K."/>
            <person name="Ryan E."/>
            <person name="Settipalli S."/>
            <person name="Shea T."/>
            <person name="Sherpa N."/>
            <person name="Shi L."/>
            <person name="Shih D."/>
            <person name="Sparrow T."/>
            <person name="Spaulding J."/>
            <person name="Stalker J."/>
            <person name="Stange-Thomann N."/>
            <person name="Stavropoulos S."/>
            <person name="Stone C."/>
            <person name="Strader C."/>
            <person name="Tesfaye S."/>
            <person name="Thomson T."/>
            <person name="Thoulutsang Y."/>
            <person name="Thoulutsang D."/>
            <person name="Topham K."/>
            <person name="Topping I."/>
            <person name="Tsamla T."/>
            <person name="Vassiliev H."/>
            <person name="Vo A."/>
            <person name="Wangchuk T."/>
            <person name="Wangdi T."/>
            <person name="Weiand M."/>
            <person name="Wilkinson J."/>
            <person name="Wilson A."/>
            <person name="Yadav S."/>
            <person name="Young G."/>
            <person name="Yu Q."/>
            <person name="Zembek L."/>
            <person name="Zhong D."/>
            <person name="Zimmer A."/>
            <person name="Zwirko Z."/>
            <person name="Jaffe D.B."/>
            <person name="Alvarez P."/>
            <person name="Brockman W."/>
            <person name="Butler J."/>
            <person name="Chin C."/>
            <person name="Gnerre S."/>
            <person name="MacCallum I."/>
            <person name="Graves J.A."/>
            <person name="Ponting C.P."/>
            <person name="Breen M."/>
            <person name="Samollow P.B."/>
            <person name="Lander E.S."/>
            <person name="Lindblad-Toh K."/>
        </authorList>
    </citation>
    <scope>NUCLEOTIDE SEQUENCE [LARGE SCALE GENOMIC DNA]</scope>
</reference>
<feature type="region of interest" description="Disordered" evidence="1">
    <location>
        <begin position="185"/>
        <end position="213"/>
    </location>
</feature>
<dbReference type="Gene3D" id="3.30.250.20">
    <property type="entry name" value="L1 transposable element, C-terminal domain"/>
    <property type="match status" value="1"/>
</dbReference>
<reference evidence="3" key="2">
    <citation type="submission" date="2025-08" db="UniProtKB">
        <authorList>
            <consortium name="Ensembl"/>
        </authorList>
    </citation>
    <scope>IDENTIFICATION</scope>
</reference>
<proteinExistence type="predicted"/>
<feature type="compositionally biased region" description="Polar residues" evidence="1">
    <location>
        <begin position="29"/>
        <end position="45"/>
    </location>
</feature>
<organism evidence="3 4">
    <name type="scientific">Monodelphis domestica</name>
    <name type="common">Gray short-tailed opossum</name>
    <dbReference type="NCBI Taxonomy" id="13616"/>
    <lineage>
        <taxon>Eukaryota</taxon>
        <taxon>Metazoa</taxon>
        <taxon>Chordata</taxon>
        <taxon>Craniata</taxon>
        <taxon>Vertebrata</taxon>
        <taxon>Euteleostomi</taxon>
        <taxon>Mammalia</taxon>
        <taxon>Metatheria</taxon>
        <taxon>Didelphimorphia</taxon>
        <taxon>Didelphidae</taxon>
        <taxon>Monodelphis</taxon>
    </lineage>
</organism>
<protein>
    <recommendedName>
        <fullName evidence="2">L1 transposable element RRM domain-containing protein</fullName>
    </recommendedName>
</protein>
<dbReference type="InParanoid" id="A0A5F8H7L6"/>
<dbReference type="GeneTree" id="ENSGT01050000244818"/>
<dbReference type="PANTHER" id="PTHR11505">
    <property type="entry name" value="L1 TRANSPOSABLE ELEMENT-RELATED"/>
    <property type="match status" value="1"/>
</dbReference>
<evidence type="ECO:0000313" key="3">
    <source>
        <dbReference type="Ensembl" id="ENSMODP00000055802.1"/>
    </source>
</evidence>
<accession>A0A5F8H7L6</accession>
<dbReference type="GO" id="GO:1990904">
    <property type="term" value="C:ribonucleoprotein complex"/>
    <property type="evidence" value="ECO:0000318"/>
    <property type="project" value="GO_Central"/>
</dbReference>